<evidence type="ECO:0000256" key="7">
    <source>
        <dbReference type="ARBA" id="ARBA00022499"/>
    </source>
</evidence>
<evidence type="ECO:0000313" key="26">
    <source>
        <dbReference type="Proteomes" id="UP000694866"/>
    </source>
</evidence>
<evidence type="ECO:0000256" key="8">
    <source>
        <dbReference type="ARBA" id="ARBA00022723"/>
    </source>
</evidence>
<dbReference type="Gene3D" id="3.40.50.970">
    <property type="match status" value="1"/>
</dbReference>
<dbReference type="InterPro" id="IPR032106">
    <property type="entry name" value="2-oxogl_dehyd_N"/>
</dbReference>
<dbReference type="GO" id="GO:0005634">
    <property type="term" value="C:nucleus"/>
    <property type="evidence" value="ECO:0007669"/>
    <property type="project" value="UniProtKB-SubCell"/>
</dbReference>
<dbReference type="FunFam" id="3.40.50.11610:FF:000003">
    <property type="entry name" value="2-oxoglutarate dehydrogenase, isoform X4"/>
    <property type="match status" value="1"/>
</dbReference>
<dbReference type="Pfam" id="PF16870">
    <property type="entry name" value="OxoGdeHyase_C"/>
    <property type="match status" value="2"/>
</dbReference>
<dbReference type="InterPro" id="IPR005475">
    <property type="entry name" value="Transketolase-like_Pyr-bd"/>
</dbReference>
<evidence type="ECO:0000256" key="3">
    <source>
        <dbReference type="ARBA" id="ARBA00004123"/>
    </source>
</evidence>
<dbReference type="FunFam" id="3.40.50.12470:FF:000007">
    <property type="entry name" value="2-oxoglutarate dehydrogenase e1 mitochondrial"/>
    <property type="match status" value="1"/>
</dbReference>
<comment type="similarity">
    <text evidence="5">Belongs to the alpha-ketoglutarate dehydrogenase family.</text>
</comment>
<dbReference type="FunFam" id="1.10.287.1150:FF:000001">
    <property type="entry name" value="2-oxoglutarate dehydrogenase, mitochondrial isoform X1"/>
    <property type="match status" value="1"/>
</dbReference>
<dbReference type="InterPro" id="IPR042179">
    <property type="entry name" value="KGD_C_sf"/>
</dbReference>
<evidence type="ECO:0000256" key="1">
    <source>
        <dbReference type="ARBA" id="ARBA00001946"/>
    </source>
</evidence>
<dbReference type="GO" id="GO:0030976">
    <property type="term" value="F:thiamine pyrophosphate binding"/>
    <property type="evidence" value="ECO:0007669"/>
    <property type="project" value="InterPro"/>
</dbReference>
<evidence type="ECO:0000256" key="16">
    <source>
        <dbReference type="ARBA" id="ARBA00023152"/>
    </source>
</evidence>
<dbReference type="AlphaFoldDB" id="A0A9R1T0C8"/>
<accession>A0A9R1T092</accession>
<dbReference type="Gene3D" id="3.40.50.12470">
    <property type="match status" value="1"/>
</dbReference>
<dbReference type="RefSeq" id="XP_011300390.1">
    <property type="nucleotide sequence ID" value="XM_011302088.1"/>
</dbReference>
<dbReference type="Gene3D" id="1.10.287.1150">
    <property type="entry name" value="TPP helical domain"/>
    <property type="match status" value="1"/>
</dbReference>
<keyword evidence="7" id="KW-1017">Isopeptide bond</keyword>
<gene>
    <name evidence="27 28 29 30 31" type="primary">LOC105264898</name>
</gene>
<dbReference type="CDD" id="cd02016">
    <property type="entry name" value="TPP_E1_OGDC_like"/>
    <property type="match status" value="1"/>
</dbReference>
<dbReference type="NCBIfam" id="NF008907">
    <property type="entry name" value="PRK12270.1"/>
    <property type="match status" value="1"/>
</dbReference>
<dbReference type="Gene3D" id="3.40.50.11610">
    <property type="entry name" value="Multifunctional 2-oxoglutarate metabolism enzyme, C-terminal domain"/>
    <property type="match status" value="1"/>
</dbReference>
<keyword evidence="8" id="KW-0479">Metal-binding</keyword>
<accession>A0A9R1TXP2</accession>
<evidence type="ECO:0000313" key="29">
    <source>
        <dbReference type="RefSeq" id="XP_011300390.1"/>
    </source>
</evidence>
<comment type="subcellular location">
    <subcellularLocation>
        <location evidence="4">Mitochondrion</location>
    </subcellularLocation>
    <subcellularLocation>
        <location evidence="3">Nucleus</location>
    </subcellularLocation>
</comment>
<dbReference type="Pfam" id="PF02779">
    <property type="entry name" value="Transket_pyr"/>
    <property type="match status" value="1"/>
</dbReference>
<dbReference type="EC" id="1.2.4.2" evidence="6"/>
<sequence length="1070" mass="120348">MYRARTVFSSLTPLVAPRICGAERFASWLVRGHPLIRNSQVVVGLEPTRRYGSKVATEPFLNGSTSSYVEEMYNAWLRDPNSVHVSWDSFFRNSTAGAGPGLAYQSPPSLAPRHDQVPLGSLLPLGGSQVGQVPINEKVIDDHLAVQAIIRSYQARGHLVADLDPLGIMRDDLVHTHYASRKGAPERVLRQYMLEESDMERVFKLPSTTFIGGKEKSLPLREILKRLENAYCGHIGVEFMFINSLEQCNWIRQKMETPGVMEVTNDEKRLILARLTRATGFESFLARKWASEKRFGLEGCEILIPAMKQVIDKSTELGVESIVMGMPHRGRLNVLANVCRKPLNQIFTQFAALEAADDGSGDVKYHLGTYIERLNRVTNKNIRLAVVANPSHLEAVDPVVQGKTRAEQFYRGDGEGKKVMSILLHGDAAFCGQGVVFETMHLSDLPDYTTHGTIHIVANNQIGFTTDPRHSRSSPYCTDVARVVNAPIFHVNSDDPEAVMHVCKVAAEWRATFHKDVVIDIVSYRRNGHNEIDEPMFTQPLMYRKIRNTAPVLDIYSKKLTDEGVVTQEEVKDVKDKYEKICEEAYSGARQETHIKYKDWLDSPWSGFFEGKDPLKVSPTGVKEDTLIHIGKKFSSPPPNAAEFVIHKGIERILKARMEMVESRQVDWALGEAMAFGSLLKEGIHVRLSGQDVERGTFSHRHHVLHHQSVDKATYRPLCYLYPDQAPYTVCNSSLSEFGVLGFELGYSMTNPNALVCWEAQFGDFNNTAQCIIDQFISSGQAKWVRQSGIVMLQPHGLEGMGPEHSSARLERFLQMSADDPDYFPPESEEFAVRQLHDSNWIVANCSTPANYFHILRRQIALPFRKPLILMTPKSLLRHPEARSSFDVMTEDTQFLRVIPEEGPAAQNSGSVKRLIFCSGKVYYDLTKARNERSLNDKVAIARVEQISPFPHDLVKREVEKYPNAEIYWTQEEAKNQGAWSYVQPRFVTALNGTRNVSNRGSDKNSGGWLSAWLTSSKPTKSQSVPESTQISKPRTIRYAGRACAASPATGSKMQHLKELKQLLDDSFNI</sequence>
<evidence type="ECO:0000256" key="19">
    <source>
        <dbReference type="ARBA" id="ARBA00037426"/>
    </source>
</evidence>
<evidence type="ECO:0000256" key="11">
    <source>
        <dbReference type="ARBA" id="ARBA00022843"/>
    </source>
</evidence>
<dbReference type="InterPro" id="IPR001017">
    <property type="entry name" value="DH_E1"/>
</dbReference>
<dbReference type="GeneID" id="105264898"/>
<keyword evidence="15" id="KW-0496">Mitochondrion</keyword>
<evidence type="ECO:0000313" key="31">
    <source>
        <dbReference type="RefSeq" id="XP_011300392.1"/>
    </source>
</evidence>
<accession>A0A9R1T006</accession>
<accession>A0A9R1T0C8</accession>
<dbReference type="SMART" id="SM00861">
    <property type="entry name" value="Transket_pyr"/>
    <property type="match status" value="1"/>
</dbReference>
<dbReference type="GO" id="GO:0046872">
    <property type="term" value="F:metal ion binding"/>
    <property type="evidence" value="ECO:0007669"/>
    <property type="project" value="UniProtKB-KW"/>
</dbReference>
<dbReference type="InterPro" id="IPR011603">
    <property type="entry name" value="2oxoglutarate_DH_E1"/>
</dbReference>
<dbReference type="KEGG" id="fas:105264898"/>
<keyword evidence="10" id="KW-0460">Magnesium</keyword>
<dbReference type="GO" id="GO:0005739">
    <property type="term" value="C:mitochondrion"/>
    <property type="evidence" value="ECO:0007669"/>
    <property type="project" value="UniProtKB-SubCell"/>
</dbReference>
<dbReference type="Proteomes" id="UP000694866">
    <property type="component" value="Unplaced"/>
</dbReference>
<comment type="function">
    <text evidence="19">The 2-oxoglutarate dehydrogenase complex catalyzes the overall conversion of 2-oxoglutarate to succinyl-CoA and CO(2). It contains multiple copies of three enzymatic components: 2-oxoglutarate dehydrogenase (E1), dihydrolipoamide succinyltransferase (E2) and lipoamide dehydrogenase (E3).</text>
</comment>
<evidence type="ECO:0000256" key="13">
    <source>
        <dbReference type="ARBA" id="ARBA00023002"/>
    </source>
</evidence>
<dbReference type="FunFam" id="3.40.50.970:FF:000002">
    <property type="entry name" value="2-oxoglutarate dehydrogenase, E1 component"/>
    <property type="match status" value="1"/>
</dbReference>
<dbReference type="CTD" id="136036099"/>
<evidence type="ECO:0000256" key="5">
    <source>
        <dbReference type="ARBA" id="ARBA00006936"/>
    </source>
</evidence>
<keyword evidence="14" id="KW-0786">Thiamine pyrophosphate</keyword>
<dbReference type="GO" id="GO:0006099">
    <property type="term" value="P:tricarboxylic acid cycle"/>
    <property type="evidence" value="ECO:0007669"/>
    <property type="project" value="TreeGrafter"/>
</dbReference>
<evidence type="ECO:0000256" key="9">
    <source>
        <dbReference type="ARBA" id="ARBA00022837"/>
    </source>
</evidence>
<comment type="cofactor">
    <cofactor evidence="2">
        <name>thiamine diphosphate</name>
        <dbReference type="ChEBI" id="CHEBI:58937"/>
    </cofactor>
</comment>
<comment type="catalytic activity">
    <reaction evidence="24">
        <text>N(6)-[(R)-lipoyl]-L-lysyl-[protein] + 2-oxoglutarate + H(+) = N(6)-[(R)-S(8)-succinyldihydrolipoyl]-L-lysyl-[protein] + CO2</text>
        <dbReference type="Rhea" id="RHEA:12188"/>
        <dbReference type="Rhea" id="RHEA-COMP:10474"/>
        <dbReference type="Rhea" id="RHEA-COMP:20092"/>
        <dbReference type="ChEBI" id="CHEBI:15378"/>
        <dbReference type="ChEBI" id="CHEBI:16526"/>
        <dbReference type="ChEBI" id="CHEBI:16810"/>
        <dbReference type="ChEBI" id="CHEBI:83099"/>
        <dbReference type="ChEBI" id="CHEBI:83120"/>
        <dbReference type="EC" id="1.2.4.2"/>
    </reaction>
    <physiologicalReaction direction="left-to-right" evidence="24">
        <dbReference type="Rhea" id="RHEA:12189"/>
    </physiologicalReaction>
</comment>
<dbReference type="Pfam" id="PF16078">
    <property type="entry name" value="2-oxogl_dehyd_N"/>
    <property type="match status" value="1"/>
</dbReference>
<organism evidence="26 29">
    <name type="scientific">Fopius arisanus</name>
    <dbReference type="NCBI Taxonomy" id="64838"/>
    <lineage>
        <taxon>Eukaryota</taxon>
        <taxon>Metazoa</taxon>
        <taxon>Ecdysozoa</taxon>
        <taxon>Arthropoda</taxon>
        <taxon>Hexapoda</taxon>
        <taxon>Insecta</taxon>
        <taxon>Pterygota</taxon>
        <taxon>Neoptera</taxon>
        <taxon>Endopterygota</taxon>
        <taxon>Hymenoptera</taxon>
        <taxon>Apocrita</taxon>
        <taxon>Ichneumonoidea</taxon>
        <taxon>Braconidae</taxon>
        <taxon>Opiinae</taxon>
        <taxon>Fopius</taxon>
    </lineage>
</organism>
<accession>A0A9R1TY58</accession>
<evidence type="ECO:0000256" key="18">
    <source>
        <dbReference type="ARBA" id="ARBA00030680"/>
    </source>
</evidence>
<evidence type="ECO:0000313" key="30">
    <source>
        <dbReference type="RefSeq" id="XP_011300391.1"/>
    </source>
</evidence>
<evidence type="ECO:0000256" key="14">
    <source>
        <dbReference type="ARBA" id="ARBA00023052"/>
    </source>
</evidence>
<dbReference type="RefSeq" id="XP_011300388.1">
    <property type="nucleotide sequence ID" value="XM_011302086.1"/>
</dbReference>
<evidence type="ECO:0000256" key="10">
    <source>
        <dbReference type="ARBA" id="ARBA00022842"/>
    </source>
</evidence>
<dbReference type="NCBIfam" id="TIGR00239">
    <property type="entry name" value="2oxo_dh_E1"/>
    <property type="match status" value="1"/>
</dbReference>
<evidence type="ECO:0000313" key="28">
    <source>
        <dbReference type="RefSeq" id="XP_011300389.1"/>
    </source>
</evidence>
<dbReference type="GO" id="GO:0006096">
    <property type="term" value="P:glycolytic process"/>
    <property type="evidence" value="ECO:0007669"/>
    <property type="project" value="UniProtKB-KW"/>
</dbReference>
<evidence type="ECO:0000256" key="2">
    <source>
        <dbReference type="ARBA" id="ARBA00001964"/>
    </source>
</evidence>
<name>A0A9R1T0C8_9HYME</name>
<evidence type="ECO:0000256" key="6">
    <source>
        <dbReference type="ARBA" id="ARBA00012280"/>
    </source>
</evidence>
<evidence type="ECO:0000256" key="24">
    <source>
        <dbReference type="ARBA" id="ARBA00051042"/>
    </source>
</evidence>
<evidence type="ECO:0000313" key="27">
    <source>
        <dbReference type="RefSeq" id="XP_011300388.1"/>
    </source>
</evidence>
<evidence type="ECO:0000256" key="15">
    <source>
        <dbReference type="ARBA" id="ARBA00023128"/>
    </source>
</evidence>
<dbReference type="Pfam" id="PF00676">
    <property type="entry name" value="E1_dh"/>
    <property type="match status" value="1"/>
</dbReference>
<dbReference type="GO" id="GO:0004591">
    <property type="term" value="F:oxoglutarate dehydrogenase (succinyl-transferring) activity"/>
    <property type="evidence" value="ECO:0007669"/>
    <property type="project" value="UniProtKB-EC"/>
</dbReference>
<evidence type="ECO:0000256" key="22">
    <source>
        <dbReference type="ARBA" id="ARBA00042799"/>
    </source>
</evidence>
<keyword evidence="13" id="KW-0560">Oxidoreductase</keyword>
<keyword evidence="12" id="KW-0809">Transit peptide</keyword>
<evidence type="ECO:0000256" key="12">
    <source>
        <dbReference type="ARBA" id="ARBA00022946"/>
    </source>
</evidence>
<dbReference type="GO" id="GO:0045252">
    <property type="term" value="C:oxoglutarate dehydrogenase complex"/>
    <property type="evidence" value="ECO:0007669"/>
    <property type="project" value="TreeGrafter"/>
</dbReference>
<evidence type="ECO:0000256" key="21">
    <source>
        <dbReference type="ARBA" id="ARBA00041946"/>
    </source>
</evidence>
<dbReference type="RefSeq" id="XP_011300392.1">
    <property type="nucleotide sequence ID" value="XM_011302090.1"/>
</dbReference>
<dbReference type="RefSeq" id="XP_011300389.1">
    <property type="nucleotide sequence ID" value="XM_011302087.1"/>
</dbReference>
<evidence type="ECO:0000256" key="17">
    <source>
        <dbReference type="ARBA" id="ARBA00023242"/>
    </source>
</evidence>
<dbReference type="PANTHER" id="PTHR23152:SF4">
    <property type="entry name" value="2-OXOADIPATE DEHYDROGENASE COMPLEX COMPONENT E1"/>
    <property type="match status" value="1"/>
</dbReference>
<dbReference type="PIRSF" id="PIRSF000157">
    <property type="entry name" value="Oxoglu_dh_E1"/>
    <property type="match status" value="1"/>
</dbReference>
<reference evidence="27 28" key="1">
    <citation type="submission" date="2025-04" db="UniProtKB">
        <authorList>
            <consortium name="RefSeq"/>
        </authorList>
    </citation>
    <scope>IDENTIFICATION</scope>
    <source>
        <strain evidence="27 28">USDA-PBARC FA_bdor</strain>
        <tissue evidence="27 28">Whole organism</tissue>
    </source>
</reference>
<protein>
    <recommendedName>
        <fullName evidence="23">2-oxoglutarate dehydrogenase complex component E1</fullName>
        <ecNumber evidence="6">1.2.4.2</ecNumber>
    </recommendedName>
    <alternativeName>
        <fullName evidence="23">2-oxoglutarate dehydrogenase complex component E1</fullName>
    </alternativeName>
    <alternativeName>
        <fullName evidence="20 21">2-oxoglutarate dehydrogenase, mitochondrial</fullName>
    </alternativeName>
    <alternativeName>
        <fullName evidence="18">Alpha-ketoglutarate dehydrogenase</fullName>
    </alternativeName>
    <alternativeName>
        <fullName evidence="22">Thiamine diphosphate (ThDP)-dependent 2-oxoglutarate dehydrogenase</fullName>
    </alternativeName>
</protein>
<keyword evidence="26" id="KW-1185">Reference proteome</keyword>
<evidence type="ECO:0000256" key="4">
    <source>
        <dbReference type="ARBA" id="ARBA00004173"/>
    </source>
</evidence>
<dbReference type="InterPro" id="IPR031717">
    <property type="entry name" value="ODO-1/KGD_C"/>
</dbReference>
<dbReference type="InterPro" id="IPR029061">
    <property type="entry name" value="THDP-binding"/>
</dbReference>
<evidence type="ECO:0000256" key="20">
    <source>
        <dbReference type="ARBA" id="ARBA00040267"/>
    </source>
</evidence>
<dbReference type="SUPFAM" id="SSF52518">
    <property type="entry name" value="Thiamin diphosphate-binding fold (THDP-binding)"/>
    <property type="match status" value="2"/>
</dbReference>
<proteinExistence type="inferred from homology"/>
<dbReference type="PANTHER" id="PTHR23152">
    <property type="entry name" value="2-OXOGLUTARATE DEHYDROGENASE"/>
    <property type="match status" value="1"/>
</dbReference>
<dbReference type="NCBIfam" id="NF006914">
    <property type="entry name" value="PRK09404.1"/>
    <property type="match status" value="1"/>
</dbReference>
<feature type="domain" description="Transketolase-like pyrimidine-binding" evidence="25">
    <location>
        <begin position="666"/>
        <end position="879"/>
    </location>
</feature>
<keyword evidence="16" id="KW-0324">Glycolysis</keyword>
<evidence type="ECO:0000256" key="23">
    <source>
        <dbReference type="ARBA" id="ARBA00042984"/>
    </source>
</evidence>
<keyword evidence="17" id="KW-0539">Nucleus</keyword>
<comment type="cofactor">
    <cofactor evidence="1">
        <name>Mg(2+)</name>
        <dbReference type="ChEBI" id="CHEBI:18420"/>
    </cofactor>
</comment>
<dbReference type="RefSeq" id="XP_011300391.1">
    <property type="nucleotide sequence ID" value="XM_011302089.1"/>
</dbReference>
<dbReference type="OrthoDB" id="413077at2759"/>
<evidence type="ECO:0000259" key="25">
    <source>
        <dbReference type="SMART" id="SM00861"/>
    </source>
</evidence>
<keyword evidence="11" id="KW-0832">Ubl conjugation</keyword>
<keyword evidence="9" id="KW-0106">Calcium</keyword>